<accession>A0A5N6KY46</accession>
<dbReference type="EMBL" id="VIBQ01000017">
    <property type="protein sequence ID" value="KAB8360590.1"/>
    <property type="molecule type" value="Genomic_DNA"/>
</dbReference>
<sequence>MDTNGSDLSPWHSQPVAWQLPPPAIRITGPDALPPSMNDKRKTRNSHLSIDVGKASRGLSAQTDQSSAALRPRIRLPISPSTPVTAFQSLSLRSPLLEIADTPLNIFDSFLKHDELLHYLTTNIMQPSELLSLYSISKDFHLKVNRSHTAYILSAVRAWAPVSDPCPTASLSPNIPRNFLTSSYIDPKRPSDALTAPELLPFSLYKEHCHMDPILEHVPRDVLPEVAQVLLNGETGRAVPSFRYLFFITHEMAAARAVLQHLWQQHGLRVPADTLRTMGKLALLMHARNNAARLSLVHTRHWFTDADLFRANTLFMKLDMAFTDPLRRGKAKIKVGDYSNRGKKGLGRGLRQLMCAQHGWSVCARVLGNHNEYRTREDFTRLWTQGFFLPKRIMRQRIRPTFTAWGVPFYEMGRLKTEERRPIKGHKFRGRRKLMPLEEYIVREGVKRRLRMHGWILEMMTCGFIDPVTKENLPAPEGFSTSDVLDSTSPEDMASSMVGDQEMTEGT</sequence>
<dbReference type="Proteomes" id="UP000327013">
    <property type="component" value="Unassembled WGS sequence"/>
</dbReference>
<evidence type="ECO:0000313" key="3">
    <source>
        <dbReference type="Proteomes" id="UP000327013"/>
    </source>
</evidence>
<proteinExistence type="predicted"/>
<name>A0A5N6KY46_9ROSI</name>
<keyword evidence="3" id="KW-1185">Reference proteome</keyword>
<reference evidence="2 3" key="1">
    <citation type="submission" date="2019-06" db="EMBL/GenBank/DDBJ databases">
        <title>A chromosomal-level reference genome of Carpinus fangiana (Coryloideae, Betulaceae).</title>
        <authorList>
            <person name="Yang X."/>
            <person name="Wang Z."/>
            <person name="Zhang L."/>
            <person name="Hao G."/>
            <person name="Liu J."/>
            <person name="Yang Y."/>
        </authorList>
    </citation>
    <scope>NUCLEOTIDE SEQUENCE [LARGE SCALE GENOMIC DNA]</scope>
    <source>
        <strain evidence="2">Cfa_2016G</strain>
        <tissue evidence="2">Leaf</tissue>
    </source>
</reference>
<evidence type="ECO:0000256" key="1">
    <source>
        <dbReference type="SAM" id="MobiDB-lite"/>
    </source>
</evidence>
<organism evidence="2 3">
    <name type="scientific">Carpinus fangiana</name>
    <dbReference type="NCBI Taxonomy" id="176857"/>
    <lineage>
        <taxon>Eukaryota</taxon>
        <taxon>Viridiplantae</taxon>
        <taxon>Streptophyta</taxon>
        <taxon>Embryophyta</taxon>
        <taxon>Tracheophyta</taxon>
        <taxon>Spermatophyta</taxon>
        <taxon>Magnoliopsida</taxon>
        <taxon>eudicotyledons</taxon>
        <taxon>Gunneridae</taxon>
        <taxon>Pentapetalae</taxon>
        <taxon>rosids</taxon>
        <taxon>fabids</taxon>
        <taxon>Fagales</taxon>
        <taxon>Betulaceae</taxon>
        <taxon>Carpinus</taxon>
    </lineage>
</organism>
<comment type="caution">
    <text evidence="2">The sequence shown here is derived from an EMBL/GenBank/DDBJ whole genome shotgun (WGS) entry which is preliminary data.</text>
</comment>
<gene>
    <name evidence="2" type="ORF">FH972_024328</name>
</gene>
<protein>
    <submittedName>
        <fullName evidence="2">Uncharacterized protein</fullName>
    </submittedName>
</protein>
<feature type="compositionally biased region" description="Polar residues" evidence="1">
    <location>
        <begin position="479"/>
        <end position="490"/>
    </location>
</feature>
<dbReference type="OrthoDB" id="4966at2759"/>
<feature type="region of interest" description="Disordered" evidence="1">
    <location>
        <begin position="475"/>
        <end position="507"/>
    </location>
</feature>
<evidence type="ECO:0000313" key="2">
    <source>
        <dbReference type="EMBL" id="KAB8360590.1"/>
    </source>
</evidence>
<feature type="region of interest" description="Disordered" evidence="1">
    <location>
        <begin position="22"/>
        <end position="68"/>
    </location>
</feature>
<feature type="compositionally biased region" description="Polar residues" evidence="1">
    <location>
        <begin position="59"/>
        <end position="68"/>
    </location>
</feature>
<dbReference type="AlphaFoldDB" id="A0A5N6KY46"/>